<reference evidence="1" key="1">
    <citation type="submission" date="2019-08" db="EMBL/GenBank/DDBJ databases">
        <authorList>
            <person name="Kucharzyk K."/>
            <person name="Murdoch R.W."/>
            <person name="Higgins S."/>
            <person name="Loffler F."/>
        </authorList>
    </citation>
    <scope>NUCLEOTIDE SEQUENCE</scope>
</reference>
<dbReference type="AlphaFoldDB" id="A0A644WW28"/>
<comment type="caution">
    <text evidence="1">The sequence shown here is derived from an EMBL/GenBank/DDBJ whole genome shotgun (WGS) entry which is preliminary data.</text>
</comment>
<dbReference type="EMBL" id="VSSQ01001414">
    <property type="protein sequence ID" value="MPM08125.1"/>
    <property type="molecule type" value="Genomic_DNA"/>
</dbReference>
<organism evidence="1">
    <name type="scientific">bioreactor metagenome</name>
    <dbReference type="NCBI Taxonomy" id="1076179"/>
    <lineage>
        <taxon>unclassified sequences</taxon>
        <taxon>metagenomes</taxon>
        <taxon>ecological metagenomes</taxon>
    </lineage>
</organism>
<name>A0A644WW28_9ZZZZ</name>
<proteinExistence type="predicted"/>
<sequence length="179" mass="19915">MIGINRRQAVEQINLLPVRCGIAKHAQRIQRGNSVLCLRRIVHALRLVDDDDGVRVLYVAHGGFAVQLVLYLIDDVLGLFESVDVDDHDLDVRAGGELPNVGQLGRVIYEKAARHVVILQAEMLLCDFKGFIHALADRNGRNDDNELRKAVLPVQLKDRFGIDVGLTRASLHLDTELAV</sequence>
<accession>A0A644WW28</accession>
<evidence type="ECO:0000313" key="1">
    <source>
        <dbReference type="EMBL" id="MPM08125.1"/>
    </source>
</evidence>
<protein>
    <submittedName>
        <fullName evidence="1">Uncharacterized protein</fullName>
    </submittedName>
</protein>
<gene>
    <name evidence="1" type="ORF">SDC9_54437</name>
</gene>